<dbReference type="EMBL" id="BMAO01005685">
    <property type="protein sequence ID" value="GFR03177.1"/>
    <property type="molecule type" value="Genomic_DNA"/>
</dbReference>
<reference evidence="1" key="1">
    <citation type="submission" date="2020-07" db="EMBL/GenBank/DDBJ databases">
        <title>Multicomponent nature underlies the extraordinary mechanical properties of spider dragline silk.</title>
        <authorList>
            <person name="Kono N."/>
            <person name="Nakamura H."/>
            <person name="Mori M."/>
            <person name="Yoshida Y."/>
            <person name="Ohtoshi R."/>
            <person name="Malay A.D."/>
            <person name="Moran D.A.P."/>
            <person name="Tomita M."/>
            <person name="Numata K."/>
            <person name="Arakawa K."/>
        </authorList>
    </citation>
    <scope>NUCLEOTIDE SEQUENCE</scope>
</reference>
<sequence length="85" mass="9335">MDERINCVVVPLKGEALIGPLGAMMSDSPNEVMMTCFLNDVFVMFGSSESIKESYRLTLGGLESPPFTTVKHTGVIFYPQAHTHL</sequence>
<evidence type="ECO:0000313" key="2">
    <source>
        <dbReference type="Proteomes" id="UP000887116"/>
    </source>
</evidence>
<proteinExistence type="predicted"/>
<protein>
    <submittedName>
        <fullName evidence="1">Uncharacterized protein</fullName>
    </submittedName>
</protein>
<organism evidence="1 2">
    <name type="scientific">Trichonephila clavata</name>
    <name type="common">Joro spider</name>
    <name type="synonym">Nephila clavata</name>
    <dbReference type="NCBI Taxonomy" id="2740835"/>
    <lineage>
        <taxon>Eukaryota</taxon>
        <taxon>Metazoa</taxon>
        <taxon>Ecdysozoa</taxon>
        <taxon>Arthropoda</taxon>
        <taxon>Chelicerata</taxon>
        <taxon>Arachnida</taxon>
        <taxon>Araneae</taxon>
        <taxon>Araneomorphae</taxon>
        <taxon>Entelegynae</taxon>
        <taxon>Araneoidea</taxon>
        <taxon>Nephilidae</taxon>
        <taxon>Trichonephila</taxon>
    </lineage>
</organism>
<gene>
    <name evidence="1" type="ORF">TNCT_32641</name>
</gene>
<evidence type="ECO:0000313" key="1">
    <source>
        <dbReference type="EMBL" id="GFR03177.1"/>
    </source>
</evidence>
<name>A0A8X6LC70_TRICU</name>
<accession>A0A8X6LC70</accession>
<dbReference type="OrthoDB" id="10323358at2759"/>
<dbReference type="Proteomes" id="UP000887116">
    <property type="component" value="Unassembled WGS sequence"/>
</dbReference>
<comment type="caution">
    <text evidence="1">The sequence shown here is derived from an EMBL/GenBank/DDBJ whole genome shotgun (WGS) entry which is preliminary data.</text>
</comment>
<dbReference type="AlphaFoldDB" id="A0A8X6LC70"/>
<keyword evidence="2" id="KW-1185">Reference proteome</keyword>